<keyword evidence="2" id="KW-1185">Reference proteome</keyword>
<accession>A0A8T0E2A0</accession>
<reference evidence="1" key="2">
    <citation type="submission" date="2020-06" db="EMBL/GenBank/DDBJ databases">
        <authorList>
            <person name="Sheffer M."/>
        </authorList>
    </citation>
    <scope>NUCLEOTIDE SEQUENCE</scope>
</reference>
<dbReference type="EMBL" id="JABXBU010002231">
    <property type="protein sequence ID" value="KAF8764285.1"/>
    <property type="molecule type" value="Genomic_DNA"/>
</dbReference>
<dbReference type="AlphaFoldDB" id="A0A8T0E2A0"/>
<proteinExistence type="predicted"/>
<sequence>MKLARLEKEIELEKLKKQSLPNKLYETLDFRTKEYIGIREGKTWLPPTQLGRECDLFFSSRGKSLSEVSNSNVHSSETKASRFQKQAMESESFHRNKYQNIKPERICYVCGGKGESFHFARNCPKRFEKFTNESETENKFVISGIGTKPKNRLEYIDIFVDGKKVKFLKDSGSELIIVNKSFFPIKKTTGNIQVQTCFGNEISAQTAIFSFAFNKECKPVEIEAVISDQLVMEGIFPPKYLSLIQNNGLVSTENKQVDALSRNAVCMVTRSQSKVTSKIATAQEAANERMQLLKTLVEKELKDDYHIKENVLYVQVDGRELIVVPETMELEVIRGTGVKMRNKTDLRIKEILDQEFLHSMIQEKETIRY</sequence>
<comment type="caution">
    <text evidence="1">The sequence shown here is derived from an EMBL/GenBank/DDBJ whole genome shotgun (WGS) entry which is preliminary data.</text>
</comment>
<gene>
    <name evidence="1" type="ORF">HNY73_022374</name>
</gene>
<dbReference type="Proteomes" id="UP000807504">
    <property type="component" value="Unassembled WGS sequence"/>
</dbReference>
<evidence type="ECO:0000313" key="1">
    <source>
        <dbReference type="EMBL" id="KAF8764285.1"/>
    </source>
</evidence>
<protein>
    <submittedName>
        <fullName evidence="1">Uncharacterized protein</fullName>
    </submittedName>
</protein>
<name>A0A8T0E2A0_ARGBR</name>
<reference evidence="1" key="1">
    <citation type="journal article" date="2020" name="bioRxiv">
        <title>Chromosome-level reference genome of the European wasp spider Argiope bruennichi: a resource for studies on range expansion and evolutionary adaptation.</title>
        <authorList>
            <person name="Sheffer M.M."/>
            <person name="Hoppe A."/>
            <person name="Krehenwinkel H."/>
            <person name="Uhl G."/>
            <person name="Kuss A.W."/>
            <person name="Jensen L."/>
            <person name="Jensen C."/>
            <person name="Gillespie R.G."/>
            <person name="Hoff K.J."/>
            <person name="Prost S."/>
        </authorList>
    </citation>
    <scope>NUCLEOTIDE SEQUENCE</scope>
</reference>
<evidence type="ECO:0000313" key="2">
    <source>
        <dbReference type="Proteomes" id="UP000807504"/>
    </source>
</evidence>
<organism evidence="1 2">
    <name type="scientific">Argiope bruennichi</name>
    <name type="common">Wasp spider</name>
    <name type="synonym">Aranea bruennichi</name>
    <dbReference type="NCBI Taxonomy" id="94029"/>
    <lineage>
        <taxon>Eukaryota</taxon>
        <taxon>Metazoa</taxon>
        <taxon>Ecdysozoa</taxon>
        <taxon>Arthropoda</taxon>
        <taxon>Chelicerata</taxon>
        <taxon>Arachnida</taxon>
        <taxon>Araneae</taxon>
        <taxon>Araneomorphae</taxon>
        <taxon>Entelegynae</taxon>
        <taxon>Araneoidea</taxon>
        <taxon>Araneidae</taxon>
        <taxon>Argiope</taxon>
    </lineage>
</organism>